<keyword evidence="3" id="KW-1185">Reference proteome</keyword>
<evidence type="ECO:0000313" key="2">
    <source>
        <dbReference type="EMBL" id="MFC0624034.1"/>
    </source>
</evidence>
<feature type="region of interest" description="Disordered" evidence="1">
    <location>
        <begin position="492"/>
        <end position="550"/>
    </location>
</feature>
<comment type="caution">
    <text evidence="2">The sequence shown here is derived from an EMBL/GenBank/DDBJ whole genome shotgun (WGS) entry which is preliminary data.</text>
</comment>
<feature type="compositionally biased region" description="Low complexity" evidence="1">
    <location>
        <begin position="208"/>
        <end position="219"/>
    </location>
</feature>
<evidence type="ECO:0000313" key="3">
    <source>
        <dbReference type="Proteomes" id="UP001589890"/>
    </source>
</evidence>
<gene>
    <name evidence="2" type="ORF">ACFFGN_08165</name>
</gene>
<name>A0ABV6QHB4_9ACTN</name>
<accession>A0ABV6QHB4</accession>
<feature type="compositionally biased region" description="Low complexity" evidence="1">
    <location>
        <begin position="231"/>
        <end position="244"/>
    </location>
</feature>
<proteinExistence type="predicted"/>
<feature type="region of interest" description="Disordered" evidence="1">
    <location>
        <begin position="422"/>
        <end position="448"/>
    </location>
</feature>
<protein>
    <recommendedName>
        <fullName evidence="4">DUF222 domain-containing protein</fullName>
    </recommendedName>
</protein>
<evidence type="ECO:0000256" key="1">
    <source>
        <dbReference type="SAM" id="MobiDB-lite"/>
    </source>
</evidence>
<feature type="non-terminal residue" evidence="2">
    <location>
        <position position="1"/>
    </location>
</feature>
<dbReference type="Proteomes" id="UP001589890">
    <property type="component" value="Unassembled WGS sequence"/>
</dbReference>
<organism evidence="2 3">
    <name type="scientific">Kribbella deserti</name>
    <dbReference type="NCBI Taxonomy" id="1926257"/>
    <lineage>
        <taxon>Bacteria</taxon>
        <taxon>Bacillati</taxon>
        <taxon>Actinomycetota</taxon>
        <taxon>Actinomycetes</taxon>
        <taxon>Propionibacteriales</taxon>
        <taxon>Kribbellaceae</taxon>
        <taxon>Kribbella</taxon>
    </lineage>
</organism>
<feature type="region of interest" description="Disordered" evidence="1">
    <location>
        <begin position="231"/>
        <end position="308"/>
    </location>
</feature>
<reference evidence="2 3" key="1">
    <citation type="submission" date="2024-09" db="EMBL/GenBank/DDBJ databases">
        <authorList>
            <person name="Sun Q."/>
            <person name="Mori K."/>
        </authorList>
    </citation>
    <scope>NUCLEOTIDE SEQUENCE [LARGE SCALE GENOMIC DNA]</scope>
    <source>
        <strain evidence="2 3">CGMCC 1.15906</strain>
    </source>
</reference>
<feature type="compositionally biased region" description="Pro residues" evidence="1">
    <location>
        <begin position="198"/>
        <end position="207"/>
    </location>
</feature>
<sequence>GEGCPPLAEFCAMEFGGRLGMSHGAAAAYLGEALALRHRFPKTFAQVLAGKAEPWRARQVARACLSLSLVAAGIVDDRVSGIINKVTPARLGRIVAAAKMQADPEKAKADAELFARQRGVWLGRANEHGTKSVIARTAVGDANRLDAAVEELAEILALCGDTDSHQQRRAKALGLLADPAAALELRSHGRRKAASPTSTPPGTPSPQPSNANPPADANADADFAANAGVAADTNADAPAKAGTDLDTDAEDEGDVDTDADADADADAEAKASRGASTDADPNASHPADADSKLAGGRHSKAREADDEDVPLDQLLADIKYRSGKRTPHTFYVHITDAALLSGEGVARVEGIGPMLVSQLKELIAHEHVVLKPVIDLREQISVDAYEAPHRLREWMKLRYPTPMVPWATTETTLGADLDHVRPFSKNGPPGQTSTKNLTPVTRLPHNAKTHGGWRNLILPDGSVEWTSPRGARYLVDHTGTQYLGQVNLTTGVLTPPLPQPQTPLRSQTIRSSTQDLPPADPPPMPPDAPQASPPTKPNVRPVAPRPRGCP</sequence>
<feature type="compositionally biased region" description="Polar residues" evidence="1">
    <location>
        <begin position="429"/>
        <end position="439"/>
    </location>
</feature>
<feature type="compositionally biased region" description="Acidic residues" evidence="1">
    <location>
        <begin position="245"/>
        <end position="266"/>
    </location>
</feature>
<dbReference type="EMBL" id="JBHLTC010000009">
    <property type="protein sequence ID" value="MFC0624034.1"/>
    <property type="molecule type" value="Genomic_DNA"/>
</dbReference>
<feature type="compositionally biased region" description="Pro residues" evidence="1">
    <location>
        <begin position="518"/>
        <end position="536"/>
    </location>
</feature>
<feature type="region of interest" description="Disordered" evidence="1">
    <location>
        <begin position="187"/>
        <end position="219"/>
    </location>
</feature>
<evidence type="ECO:0008006" key="4">
    <source>
        <dbReference type="Google" id="ProtNLM"/>
    </source>
</evidence>